<dbReference type="PANTHER" id="PTHR37464">
    <property type="entry name" value="BLL2463 PROTEIN"/>
    <property type="match status" value="1"/>
</dbReference>
<dbReference type="InterPro" id="IPR011933">
    <property type="entry name" value="Double_TM_dom"/>
</dbReference>
<keyword evidence="1" id="KW-0472">Membrane</keyword>
<dbReference type="InterPro" id="IPR002035">
    <property type="entry name" value="VWF_A"/>
</dbReference>
<evidence type="ECO:0008006" key="6">
    <source>
        <dbReference type="Google" id="ProtNLM"/>
    </source>
</evidence>
<dbReference type="Proteomes" id="UP000557717">
    <property type="component" value="Unassembled WGS sequence"/>
</dbReference>
<feature type="transmembrane region" description="Helical" evidence="1">
    <location>
        <begin position="672"/>
        <end position="693"/>
    </location>
</feature>
<dbReference type="PANTHER" id="PTHR37464:SF1">
    <property type="entry name" value="BLL2463 PROTEIN"/>
    <property type="match status" value="1"/>
</dbReference>
<keyword evidence="1" id="KW-0812">Transmembrane</keyword>
<reference evidence="4 5" key="1">
    <citation type="submission" date="2020-08" db="EMBL/GenBank/DDBJ databases">
        <title>Genomic Encyclopedia of Type Strains, Phase IV (KMG-IV): sequencing the most valuable type-strain genomes for metagenomic binning, comparative biology and taxonomic classification.</title>
        <authorList>
            <person name="Goeker M."/>
        </authorList>
    </citation>
    <scope>NUCLEOTIDE SEQUENCE [LARGE SCALE GENOMIC DNA]</scope>
    <source>
        <strain evidence="4 5">YC6886</strain>
    </source>
</reference>
<evidence type="ECO:0000259" key="3">
    <source>
        <dbReference type="Pfam" id="PF13519"/>
    </source>
</evidence>
<proteinExistence type="predicted"/>
<feature type="transmembrane region" description="Helical" evidence="1">
    <location>
        <begin position="6"/>
        <end position="25"/>
    </location>
</feature>
<dbReference type="SUPFAM" id="SSF53300">
    <property type="entry name" value="vWA-like"/>
    <property type="match status" value="1"/>
</dbReference>
<accession>A0A840V9Y2</accession>
<keyword evidence="5" id="KW-1185">Reference proteome</keyword>
<keyword evidence="1" id="KW-1133">Transmembrane helix</keyword>
<feature type="domain" description="VWFA" evidence="3">
    <location>
        <begin position="93"/>
        <end position="198"/>
    </location>
</feature>
<protein>
    <recommendedName>
        <fullName evidence="6">Aerotolerance regulator N-terminal domain-containing protein</fullName>
    </recommendedName>
</protein>
<dbReference type="Pfam" id="PF13519">
    <property type="entry name" value="VWA_2"/>
    <property type="match status" value="1"/>
</dbReference>
<dbReference type="NCBIfam" id="TIGR02226">
    <property type="entry name" value="two_anch"/>
    <property type="match status" value="1"/>
</dbReference>
<gene>
    <name evidence="4" type="ORF">HNR46_001725</name>
</gene>
<evidence type="ECO:0000259" key="2">
    <source>
        <dbReference type="Pfam" id="PF07584"/>
    </source>
</evidence>
<name>A0A840V9Y2_9BACT</name>
<organism evidence="4 5">
    <name type="scientific">Haloferula luteola</name>
    <dbReference type="NCBI Taxonomy" id="595692"/>
    <lineage>
        <taxon>Bacteria</taxon>
        <taxon>Pseudomonadati</taxon>
        <taxon>Verrucomicrobiota</taxon>
        <taxon>Verrucomicrobiia</taxon>
        <taxon>Verrucomicrobiales</taxon>
        <taxon>Verrucomicrobiaceae</taxon>
        <taxon>Haloferula</taxon>
    </lineage>
</organism>
<evidence type="ECO:0000256" key="1">
    <source>
        <dbReference type="SAM" id="Phobius"/>
    </source>
</evidence>
<feature type="domain" description="Aerotolerance regulator N-terminal" evidence="2">
    <location>
        <begin position="1"/>
        <end position="75"/>
    </location>
</feature>
<evidence type="ECO:0000313" key="5">
    <source>
        <dbReference type="Proteomes" id="UP000557717"/>
    </source>
</evidence>
<dbReference type="Gene3D" id="3.40.50.410">
    <property type="entry name" value="von Willebrand factor, type A domain"/>
    <property type="match status" value="1"/>
</dbReference>
<sequence length="699" mass="75412">MHFLQPGFLVPFGLLVGVPALIHWLSRRFPKKFPFSSIEDLKRTMTGRSRWFKWRHLVLLILRTLALLALLLAFLLPVIGHSSPADSTGGRRVLLIVDHSLSMTAAERGASARSRAIGEVRRLLASLGPQDRFQLILAGRSPQAVFPDFTDHRRAALDFLEDAPLPATSADLLGACALAATLSEGLPHPPDVIFFSDFQRKNWADAAFDTLPTGSRLIFVPTTEHADRPNRAILDLEPLASDAVAGAPFEWTARVANYSADAWQGKIEGRFLDGPTTEEEISLPAWGETEVSMALNVPAVGPQLLLVSLPDDDLPLDNTRRLVIQAGDQQEIGILTPAAATLDAPKPALFLATAVNPYGPGEGAYRPRLLSPDELTATALGAATHIIAAELPALQEEALGILAGQIRGGGGIVWFLDGPAASENLVGLSHALGISSPLRLAGRYDRQHMPEGALQLARGDFDSRFLRLFAGERRQNLGLLEFYEVQRAADEGVGKVLLSFADGTPAMVEVQAGLGTLLVCNFSLAEEASNLARQRLFPAWIHEMLRRLDTSGALAQDRHLPGDSLHADAWTSDIAGREMTGPDNNNAPYLTRLEGERTSLTFTPDRTGFYTITGAVGQTLLAFAVNSDPVESDLRSLDPSMLPDRASGQGAAEASTLEARGDFSDALNGRPIFHGFVLLTLLLLAIESIILRITTPKTA</sequence>
<dbReference type="Pfam" id="PF07584">
    <property type="entry name" value="BatA"/>
    <property type="match status" value="1"/>
</dbReference>
<dbReference type="InterPro" id="IPR036465">
    <property type="entry name" value="vWFA_dom_sf"/>
</dbReference>
<feature type="transmembrane region" description="Helical" evidence="1">
    <location>
        <begin position="57"/>
        <end position="79"/>
    </location>
</feature>
<comment type="caution">
    <text evidence="4">The sequence shown here is derived from an EMBL/GenBank/DDBJ whole genome shotgun (WGS) entry which is preliminary data.</text>
</comment>
<evidence type="ECO:0000313" key="4">
    <source>
        <dbReference type="EMBL" id="MBB5351488.1"/>
    </source>
</evidence>
<dbReference type="RefSeq" id="WP_221285079.1">
    <property type="nucleotide sequence ID" value="NZ_JACHFD010000007.1"/>
</dbReference>
<dbReference type="EMBL" id="JACHFD010000007">
    <property type="protein sequence ID" value="MBB5351488.1"/>
    <property type="molecule type" value="Genomic_DNA"/>
</dbReference>
<dbReference type="AlphaFoldDB" id="A0A840V9Y2"/>
<dbReference type="InterPro" id="IPR024163">
    <property type="entry name" value="Aerotolerance_reg_N"/>
</dbReference>